<feature type="compositionally biased region" description="Basic and acidic residues" evidence="1">
    <location>
        <begin position="31"/>
        <end position="48"/>
    </location>
</feature>
<evidence type="ECO:0000256" key="1">
    <source>
        <dbReference type="SAM" id="MobiDB-lite"/>
    </source>
</evidence>
<organism evidence="2 3">
    <name type="scientific">Synaphobranchus kaupii</name>
    <name type="common">Kaup's arrowtooth eel</name>
    <dbReference type="NCBI Taxonomy" id="118154"/>
    <lineage>
        <taxon>Eukaryota</taxon>
        <taxon>Metazoa</taxon>
        <taxon>Chordata</taxon>
        <taxon>Craniata</taxon>
        <taxon>Vertebrata</taxon>
        <taxon>Euteleostomi</taxon>
        <taxon>Actinopterygii</taxon>
        <taxon>Neopterygii</taxon>
        <taxon>Teleostei</taxon>
        <taxon>Anguilliformes</taxon>
        <taxon>Synaphobranchidae</taxon>
        <taxon>Synaphobranchus</taxon>
    </lineage>
</organism>
<evidence type="ECO:0000313" key="3">
    <source>
        <dbReference type="Proteomes" id="UP001152622"/>
    </source>
</evidence>
<feature type="region of interest" description="Disordered" evidence="1">
    <location>
        <begin position="27"/>
        <end position="128"/>
    </location>
</feature>
<dbReference type="Proteomes" id="UP001152622">
    <property type="component" value="Chromosome 17"/>
</dbReference>
<accession>A0A9Q1EHA4</accession>
<gene>
    <name evidence="2" type="ORF">SKAU_G00355840</name>
</gene>
<keyword evidence="3" id="KW-1185">Reference proteome</keyword>
<reference evidence="2" key="1">
    <citation type="journal article" date="2023" name="Science">
        <title>Genome structures resolve the early diversification of teleost fishes.</title>
        <authorList>
            <person name="Parey E."/>
            <person name="Louis A."/>
            <person name="Montfort J."/>
            <person name="Bouchez O."/>
            <person name="Roques C."/>
            <person name="Iampietro C."/>
            <person name="Lluch J."/>
            <person name="Castinel A."/>
            <person name="Donnadieu C."/>
            <person name="Desvignes T."/>
            <person name="Floi Bucao C."/>
            <person name="Jouanno E."/>
            <person name="Wen M."/>
            <person name="Mejri S."/>
            <person name="Dirks R."/>
            <person name="Jansen H."/>
            <person name="Henkel C."/>
            <person name="Chen W.J."/>
            <person name="Zahm M."/>
            <person name="Cabau C."/>
            <person name="Klopp C."/>
            <person name="Thompson A.W."/>
            <person name="Robinson-Rechavi M."/>
            <person name="Braasch I."/>
            <person name="Lecointre G."/>
            <person name="Bobe J."/>
            <person name="Postlethwait J.H."/>
            <person name="Berthelot C."/>
            <person name="Roest Crollius H."/>
            <person name="Guiguen Y."/>
        </authorList>
    </citation>
    <scope>NUCLEOTIDE SEQUENCE</scope>
    <source>
        <strain evidence="2">WJC10195</strain>
    </source>
</reference>
<sequence length="128" mass="13872">MFKAKETFMLCLWSHLQRRLTWYRIGRPARSARDLGKPSPAKAREENLHQLSPAAVLLDRRLGGAHHGGYQTHGGRDAKGAGGDAQEGLRAGHDGRRGVAPPTVGQRSGADRLRKSGQVRGTSAANEQ</sequence>
<dbReference type="AlphaFoldDB" id="A0A9Q1EHA4"/>
<protein>
    <submittedName>
        <fullName evidence="2">Uncharacterized protein</fullName>
    </submittedName>
</protein>
<dbReference type="EMBL" id="JAINUF010000017">
    <property type="protein sequence ID" value="KAJ8338798.1"/>
    <property type="molecule type" value="Genomic_DNA"/>
</dbReference>
<proteinExistence type="predicted"/>
<feature type="compositionally biased region" description="Polar residues" evidence="1">
    <location>
        <begin position="119"/>
        <end position="128"/>
    </location>
</feature>
<comment type="caution">
    <text evidence="2">The sequence shown here is derived from an EMBL/GenBank/DDBJ whole genome shotgun (WGS) entry which is preliminary data.</text>
</comment>
<evidence type="ECO:0000313" key="2">
    <source>
        <dbReference type="EMBL" id="KAJ8338798.1"/>
    </source>
</evidence>
<name>A0A9Q1EHA4_SYNKA</name>